<keyword evidence="1" id="KW-0732">Signal</keyword>
<name>A0AAD5N0C5_PARTN</name>
<dbReference type="AlphaFoldDB" id="A0AAD5N0C5"/>
<dbReference type="Proteomes" id="UP001196413">
    <property type="component" value="Unassembled WGS sequence"/>
</dbReference>
<comment type="caution">
    <text evidence="2">The sequence shown here is derived from an EMBL/GenBank/DDBJ whole genome shotgun (WGS) entry which is preliminary data.</text>
</comment>
<protein>
    <submittedName>
        <fullName evidence="2">Uncharacterized protein</fullName>
    </submittedName>
</protein>
<evidence type="ECO:0000313" key="3">
    <source>
        <dbReference type="Proteomes" id="UP001196413"/>
    </source>
</evidence>
<dbReference type="EMBL" id="JAHQIW010002123">
    <property type="protein sequence ID" value="KAJ1354569.1"/>
    <property type="molecule type" value="Genomic_DNA"/>
</dbReference>
<feature type="signal peptide" evidence="1">
    <location>
        <begin position="1"/>
        <end position="21"/>
    </location>
</feature>
<proteinExistence type="predicted"/>
<organism evidence="2 3">
    <name type="scientific">Parelaphostrongylus tenuis</name>
    <name type="common">Meningeal worm</name>
    <dbReference type="NCBI Taxonomy" id="148309"/>
    <lineage>
        <taxon>Eukaryota</taxon>
        <taxon>Metazoa</taxon>
        <taxon>Ecdysozoa</taxon>
        <taxon>Nematoda</taxon>
        <taxon>Chromadorea</taxon>
        <taxon>Rhabditida</taxon>
        <taxon>Rhabditina</taxon>
        <taxon>Rhabditomorpha</taxon>
        <taxon>Strongyloidea</taxon>
        <taxon>Metastrongylidae</taxon>
        <taxon>Parelaphostrongylus</taxon>
    </lineage>
</organism>
<keyword evidence="3" id="KW-1185">Reference proteome</keyword>
<feature type="chain" id="PRO_5042008246" evidence="1">
    <location>
        <begin position="22"/>
        <end position="223"/>
    </location>
</feature>
<gene>
    <name evidence="2" type="ORF">KIN20_011551</name>
</gene>
<evidence type="ECO:0000256" key="1">
    <source>
        <dbReference type="SAM" id="SignalP"/>
    </source>
</evidence>
<sequence>MTILSAESFVILVLAIATVLGCGVMPSGQASTRNFTVTGFTLPVNMVYSTSATVRAKAFGIAATSEAAQAFVTRFIMQTVLDVLEQQGRSALLSDAIISTILGQITVQVRYEPLECKDVVVNQPPATKFGAMGVEPHCIIVGSTVTSVCTGIGAADDCDISVGAKITSIPSAHSSISVTLTTTNTIMVNWSREMWQNIVNRAIRMLALGPFESHFISAFATVS</sequence>
<accession>A0AAD5N0C5</accession>
<evidence type="ECO:0000313" key="2">
    <source>
        <dbReference type="EMBL" id="KAJ1354569.1"/>
    </source>
</evidence>
<reference evidence="2" key="1">
    <citation type="submission" date="2021-06" db="EMBL/GenBank/DDBJ databases">
        <title>Parelaphostrongylus tenuis whole genome reference sequence.</title>
        <authorList>
            <person name="Garwood T.J."/>
            <person name="Larsen P.A."/>
            <person name="Fountain-Jones N.M."/>
            <person name="Garbe J.R."/>
            <person name="Macchietto M.G."/>
            <person name="Kania S.A."/>
            <person name="Gerhold R.W."/>
            <person name="Richards J.E."/>
            <person name="Wolf T.M."/>
        </authorList>
    </citation>
    <scope>NUCLEOTIDE SEQUENCE</scope>
    <source>
        <strain evidence="2">MNPRO001-30</strain>
        <tissue evidence="2">Meninges</tissue>
    </source>
</reference>